<organism evidence="1 2">
    <name type="scientific">Candidatus Nomurabacteria bacterium RIFCSPLOWO2_01_FULL_40_18</name>
    <dbReference type="NCBI Taxonomy" id="1801773"/>
    <lineage>
        <taxon>Bacteria</taxon>
        <taxon>Candidatus Nomuraibacteriota</taxon>
    </lineage>
</organism>
<reference evidence="1 2" key="1">
    <citation type="journal article" date="2016" name="Nat. Commun.">
        <title>Thousands of microbial genomes shed light on interconnected biogeochemical processes in an aquifer system.</title>
        <authorList>
            <person name="Anantharaman K."/>
            <person name="Brown C.T."/>
            <person name="Hug L.A."/>
            <person name="Sharon I."/>
            <person name="Castelle C.J."/>
            <person name="Probst A.J."/>
            <person name="Thomas B.C."/>
            <person name="Singh A."/>
            <person name="Wilkins M.J."/>
            <person name="Karaoz U."/>
            <person name="Brodie E.L."/>
            <person name="Williams K.H."/>
            <person name="Hubbard S.S."/>
            <person name="Banfield J.F."/>
        </authorList>
    </citation>
    <scope>NUCLEOTIDE SEQUENCE [LARGE SCALE GENOMIC DNA]</scope>
</reference>
<dbReference type="AlphaFoldDB" id="A0A1F6XKI0"/>
<dbReference type="STRING" id="1801773.A3A03_02105"/>
<name>A0A1F6XKI0_9BACT</name>
<evidence type="ECO:0000313" key="1">
    <source>
        <dbReference type="EMBL" id="OGI94552.1"/>
    </source>
</evidence>
<comment type="caution">
    <text evidence="1">The sequence shown here is derived from an EMBL/GenBank/DDBJ whole genome shotgun (WGS) entry which is preliminary data.</text>
</comment>
<proteinExistence type="predicted"/>
<protein>
    <submittedName>
        <fullName evidence="1">Uncharacterized protein</fullName>
    </submittedName>
</protein>
<gene>
    <name evidence="1" type="ORF">A3A03_02105</name>
</gene>
<dbReference type="EMBL" id="MFUX01000018">
    <property type="protein sequence ID" value="OGI94552.1"/>
    <property type="molecule type" value="Genomic_DNA"/>
</dbReference>
<evidence type="ECO:0000313" key="2">
    <source>
        <dbReference type="Proteomes" id="UP000176629"/>
    </source>
</evidence>
<sequence length="133" mass="15846">MYLLLILFFASLISIVIMMGRKLFLLQNGQIASSSQDENSFEVPHLEKVKHFTIQNLKKYEHMLLVQILWLYVRSSNFLKSKYQELKIKINNKIKTNHIGSEKKEISKFLKIIGDYKHKIKEIKHKIRKEEDL</sequence>
<accession>A0A1F6XKI0</accession>
<dbReference type="Proteomes" id="UP000176629">
    <property type="component" value="Unassembled WGS sequence"/>
</dbReference>